<organism evidence="10">
    <name type="scientific">Daucus carota subsp. sativus</name>
    <name type="common">Carrot</name>
    <dbReference type="NCBI Taxonomy" id="79200"/>
    <lineage>
        <taxon>Eukaryota</taxon>
        <taxon>Viridiplantae</taxon>
        <taxon>Streptophyta</taxon>
        <taxon>Embryophyta</taxon>
        <taxon>Tracheophyta</taxon>
        <taxon>Spermatophyta</taxon>
        <taxon>Magnoliopsida</taxon>
        <taxon>eudicotyledons</taxon>
        <taxon>Gunneridae</taxon>
        <taxon>Pentapetalae</taxon>
        <taxon>asterids</taxon>
        <taxon>campanulids</taxon>
        <taxon>Apiales</taxon>
        <taxon>Apiaceae</taxon>
        <taxon>Apioideae</taxon>
        <taxon>Scandiceae</taxon>
        <taxon>Daucinae</taxon>
        <taxon>Daucus</taxon>
        <taxon>Daucus sect. Daucus</taxon>
    </lineage>
</organism>
<dbReference type="NCBIfam" id="TIGR01557">
    <property type="entry name" value="myb_SHAQKYF"/>
    <property type="match status" value="1"/>
</dbReference>
<dbReference type="PANTHER" id="PTHR44042:SF66">
    <property type="entry name" value="MYB FAMILY TRANSCRIPTION FACTOR"/>
    <property type="match status" value="1"/>
</dbReference>
<keyword evidence="3" id="KW-0238">DNA-binding</keyword>
<feature type="compositionally biased region" description="Gly residues" evidence="6">
    <location>
        <begin position="86"/>
        <end position="97"/>
    </location>
</feature>
<evidence type="ECO:0000256" key="6">
    <source>
        <dbReference type="SAM" id="MobiDB-lite"/>
    </source>
</evidence>
<feature type="compositionally biased region" description="Polar residues" evidence="6">
    <location>
        <begin position="75"/>
        <end position="84"/>
    </location>
</feature>
<gene>
    <name evidence="10" type="ORF">DCAR_023482</name>
</gene>
<dbReference type="AlphaFoldDB" id="A0A164SMQ5"/>
<feature type="region of interest" description="Disordered" evidence="6">
    <location>
        <begin position="75"/>
        <end position="115"/>
    </location>
</feature>
<sequence>MSGNESGDSSIWSREQDIMFENALATYSEDLSDRWEKIAADVPGKSLEEVRDHYELLVDDVNRIESGCVPLPRYNSSSSGSIGQAGNEGTGKKGGSFGNFNSESNHNGKALKSEQERRKGIAWTEEEHRLFLLGLEKYGKGDWRSISRNFVVTRTPTQVASHAQKYFIRLNSMNKDRRRSSIHDITNVNNGEMPVSPTPITGQTNGSSAGGSSGKPIKQTPQLVAPGVMYGGTTIGQPVGGSLVAGTPVNLSQPAHMGYSMIAPSGQLVPGAPVNMGPMAYPLPQTSTHRRELEWENERIGMSIPRIKEWENGRIGMSIPRINE</sequence>
<dbReference type="OMA" id="GHCNNDS"/>
<evidence type="ECO:0000259" key="7">
    <source>
        <dbReference type="PROSITE" id="PS50090"/>
    </source>
</evidence>
<evidence type="ECO:0000256" key="4">
    <source>
        <dbReference type="ARBA" id="ARBA00023163"/>
    </source>
</evidence>
<evidence type="ECO:0000256" key="1">
    <source>
        <dbReference type="ARBA" id="ARBA00004123"/>
    </source>
</evidence>
<dbReference type="GO" id="GO:0003677">
    <property type="term" value="F:DNA binding"/>
    <property type="evidence" value="ECO:0007669"/>
    <property type="project" value="UniProtKB-KW"/>
</dbReference>
<dbReference type="InterPro" id="IPR006447">
    <property type="entry name" value="Myb_dom_plants"/>
</dbReference>
<feature type="domain" description="SANT" evidence="8">
    <location>
        <begin position="123"/>
        <end position="171"/>
    </location>
</feature>
<dbReference type="PROSITE" id="PS51294">
    <property type="entry name" value="HTH_MYB"/>
    <property type="match status" value="1"/>
</dbReference>
<dbReference type="PANTHER" id="PTHR44042">
    <property type="entry name" value="DUPLICATED HOMEODOMAIN-LIKE SUPERFAMILY PROTEIN-RELATED"/>
    <property type="match status" value="1"/>
</dbReference>
<evidence type="ECO:0000256" key="5">
    <source>
        <dbReference type="ARBA" id="ARBA00023242"/>
    </source>
</evidence>
<keyword evidence="2" id="KW-0805">Transcription regulation</keyword>
<dbReference type="InterPro" id="IPR009057">
    <property type="entry name" value="Homeodomain-like_sf"/>
</dbReference>
<name>A0A164SMQ5_DAUCS</name>
<accession>A0A164SMQ5</accession>
<dbReference type="SUPFAM" id="SSF46689">
    <property type="entry name" value="Homeodomain-like"/>
    <property type="match status" value="2"/>
</dbReference>
<keyword evidence="5" id="KW-0539">Nucleus</keyword>
<feature type="domain" description="Myb-like" evidence="7">
    <location>
        <begin position="115"/>
        <end position="167"/>
    </location>
</feature>
<dbReference type="Gramene" id="KZM86348">
    <property type="protein sequence ID" value="KZM86348"/>
    <property type="gene ID" value="DCAR_023482"/>
</dbReference>
<dbReference type="InterPro" id="IPR017884">
    <property type="entry name" value="SANT_dom"/>
</dbReference>
<evidence type="ECO:0000256" key="3">
    <source>
        <dbReference type="ARBA" id="ARBA00023125"/>
    </source>
</evidence>
<protein>
    <submittedName>
        <fullName evidence="10">Uncharacterized protein</fullName>
    </submittedName>
</protein>
<evidence type="ECO:0000259" key="9">
    <source>
        <dbReference type="PROSITE" id="PS51294"/>
    </source>
</evidence>
<evidence type="ECO:0000313" key="10">
    <source>
        <dbReference type="EMBL" id="KZM86348.1"/>
    </source>
</evidence>
<evidence type="ECO:0000256" key="2">
    <source>
        <dbReference type="ARBA" id="ARBA00023015"/>
    </source>
</evidence>
<feature type="compositionally biased region" description="Polar residues" evidence="6">
    <location>
        <begin position="98"/>
        <end position="107"/>
    </location>
</feature>
<reference evidence="10" key="1">
    <citation type="journal article" date="2016" name="Nat. Genet.">
        <title>A high-quality carrot genome assembly provides new insights into carotenoid accumulation and asterid genome evolution.</title>
        <authorList>
            <person name="Iorizzo M."/>
            <person name="Ellison S."/>
            <person name="Senalik D."/>
            <person name="Zeng P."/>
            <person name="Satapoomin P."/>
            <person name="Huang J."/>
            <person name="Bowman M."/>
            <person name="Iovene M."/>
            <person name="Sanseverino W."/>
            <person name="Cavagnaro P."/>
            <person name="Yildiz M."/>
            <person name="Macko-Podgorni A."/>
            <person name="Moranska E."/>
            <person name="Grzebelus E."/>
            <person name="Grzebelus D."/>
            <person name="Ashrafi H."/>
            <person name="Zheng Z."/>
            <person name="Cheng S."/>
            <person name="Spooner D."/>
            <person name="Van Deynze A."/>
            <person name="Simon P."/>
        </authorList>
    </citation>
    <scope>NUCLEOTIDE SEQUENCE [LARGE SCALE GENOMIC DNA]</scope>
    <source>
        <tissue evidence="10">Leaf</tissue>
    </source>
</reference>
<comment type="subcellular location">
    <subcellularLocation>
        <location evidence="1">Nucleus</location>
    </subcellularLocation>
</comment>
<dbReference type="InterPro" id="IPR001005">
    <property type="entry name" value="SANT/Myb"/>
</dbReference>
<evidence type="ECO:0000259" key="8">
    <source>
        <dbReference type="PROSITE" id="PS51293"/>
    </source>
</evidence>
<dbReference type="GO" id="GO:0048262">
    <property type="term" value="P:determination of dorsal/ventral asymmetry"/>
    <property type="evidence" value="ECO:0007669"/>
    <property type="project" value="UniProtKB-ARBA"/>
</dbReference>
<dbReference type="InterPro" id="IPR017930">
    <property type="entry name" value="Myb_dom"/>
</dbReference>
<dbReference type="FunFam" id="1.10.10.60:FF:000154">
    <property type="entry name" value="Transcription factor SRM1"/>
    <property type="match status" value="1"/>
</dbReference>
<dbReference type="PROSITE" id="PS51293">
    <property type="entry name" value="SANT"/>
    <property type="match status" value="1"/>
</dbReference>
<dbReference type="PROSITE" id="PS50090">
    <property type="entry name" value="MYB_LIKE"/>
    <property type="match status" value="2"/>
</dbReference>
<feature type="domain" description="Myb-like" evidence="7">
    <location>
        <begin position="4"/>
        <end position="58"/>
    </location>
</feature>
<dbReference type="GO" id="GO:0005634">
    <property type="term" value="C:nucleus"/>
    <property type="evidence" value="ECO:0007669"/>
    <property type="project" value="UniProtKB-SubCell"/>
</dbReference>
<comment type="caution">
    <text evidence="10">The sequence shown here is derived from an EMBL/GenBank/DDBJ whole genome shotgun (WGS) entry which is preliminary data.</text>
</comment>
<dbReference type="Pfam" id="PF00249">
    <property type="entry name" value="Myb_DNA-binding"/>
    <property type="match status" value="2"/>
</dbReference>
<dbReference type="CDD" id="cd00167">
    <property type="entry name" value="SANT"/>
    <property type="match status" value="2"/>
</dbReference>
<feature type="compositionally biased region" description="Polar residues" evidence="6">
    <location>
        <begin position="198"/>
        <end position="207"/>
    </location>
</feature>
<dbReference type="Gene3D" id="1.10.10.60">
    <property type="entry name" value="Homeodomain-like"/>
    <property type="match status" value="2"/>
</dbReference>
<dbReference type="GO" id="GO:0009908">
    <property type="term" value="P:flower development"/>
    <property type="evidence" value="ECO:0007669"/>
    <property type="project" value="UniProtKB-ARBA"/>
</dbReference>
<feature type="domain" description="HTH myb-type" evidence="9">
    <location>
        <begin position="115"/>
        <end position="171"/>
    </location>
</feature>
<feature type="region of interest" description="Disordered" evidence="6">
    <location>
        <begin position="187"/>
        <end position="219"/>
    </location>
</feature>
<dbReference type="SMART" id="SM00717">
    <property type="entry name" value="SANT"/>
    <property type="match status" value="2"/>
</dbReference>
<dbReference type="FunFam" id="1.10.10.60:FF:000009">
    <property type="entry name" value="transcription factor MYB1R1"/>
    <property type="match status" value="1"/>
</dbReference>
<proteinExistence type="predicted"/>
<keyword evidence="4" id="KW-0804">Transcription</keyword>
<dbReference type="EMBL" id="LNRQ01000007">
    <property type="protein sequence ID" value="KZM86348.1"/>
    <property type="molecule type" value="Genomic_DNA"/>
</dbReference>